<feature type="coiled-coil region" evidence="1">
    <location>
        <begin position="401"/>
        <end position="435"/>
    </location>
</feature>
<evidence type="ECO:0000313" key="2">
    <source>
        <dbReference type="EMBL" id="GGO82739.1"/>
    </source>
</evidence>
<sequence length="949" mass="109146">MFAKFFRPKWQSSKADVRIRAISRMLADSPEEQAIISRLAQSDQDAEVRKAALARVVNPDTLLQALNNEPDPAIRQQASEQLCRLINSDDDQLSLEQRLHCINEIADEDLLTHIALNCRQAELQQAAVERVHAESNLEIVILNAQTARTRRLAATRLESEALLERLGREVRQRDKAVYRILRDKLQTLREAERERQALQQRRTELVERFEQLARGELMPQYGALVDALGAQWQELPATADSLAQRCEQAREVCHQRAKKARAEAEAREREAQQQRAYLAARETLLERLNELENQSAQAAAGGSLDAANLHGSLEQWMQDWQQLEHPGDGDGSVPPQDRIERIRRIAECIDAEARHSAELDQLLRQPIEDLGPAKLRKQQQRIEKLLQQIDWPANLNQPERLQKAAAALRQARKQREALQQQSHETQRSLESQLDNLAAAIDEGHVKQAGRYHQQATDALEILNGQVPTALDLRFKQLHAQLQELRDWQGFAVTPKKEQLCAEMEALIDSDLPAPERAESIRRLQQQWKMLDSTDAVHSQTLWRRFKEASDRAYAPCEEYFASLGELRRENLKQRTTICDQLDTYIASIDWLQPDWKGIETISRAAKQEWKQYAPVDRVPGREVQERFNALLQQLDGRLQEHYRGCLETKRDLVAKAAALCDADEPQEAAREARQLQQEWKAAGKTFRNQEQRLWKQFRGHCDTIFERLNDSQQRHRRQKVEQRDQAESLCKELEQLLETPCGSERIQAQLRQAREAFAALDSEFSEPCARRFESAATQLEQECSDLEQLRHSAPFAALEARIGLCDQLESLLGQSSAEAGTLESIQAQWNMQDRCNSEFADLIEQRYQLLNQVLREPELMPDLAAAAAEPLRQLCIQLEIELGLPSPEEDQAARLEYQMQRLQQALEQHNRRVSLSDLQRLEYEWRCIPLTGHHPALKSRFYGHLDGLL</sequence>
<accession>A0A918DUP4</accession>
<feature type="coiled-coil region" evidence="1">
    <location>
        <begin position="892"/>
        <end position="919"/>
    </location>
</feature>
<name>A0A918DUP4_9GAMM</name>
<keyword evidence="1" id="KW-0175">Coiled coil</keyword>
<dbReference type="RefSeq" id="WP_188860933.1">
    <property type="nucleotide sequence ID" value="NZ_BMLT01000006.1"/>
</dbReference>
<dbReference type="Proteomes" id="UP000599578">
    <property type="component" value="Unassembled WGS sequence"/>
</dbReference>
<gene>
    <name evidence="2" type="ORF">GCM10011348_24780</name>
</gene>
<dbReference type="EMBL" id="BMLT01000006">
    <property type="protein sequence ID" value="GGO82739.1"/>
    <property type="molecule type" value="Genomic_DNA"/>
</dbReference>
<proteinExistence type="predicted"/>
<evidence type="ECO:0000256" key="1">
    <source>
        <dbReference type="SAM" id="Coils"/>
    </source>
</evidence>
<feature type="coiled-coil region" evidence="1">
    <location>
        <begin position="181"/>
        <end position="208"/>
    </location>
</feature>
<feature type="coiled-coil region" evidence="1">
    <location>
        <begin position="716"/>
        <end position="789"/>
    </location>
</feature>
<protein>
    <recommendedName>
        <fullName evidence="4">DUF349 domain-containing protein</fullName>
    </recommendedName>
</protein>
<dbReference type="InterPro" id="IPR007139">
    <property type="entry name" value="DUF349"/>
</dbReference>
<dbReference type="AlphaFoldDB" id="A0A918DUP4"/>
<keyword evidence="3" id="KW-1185">Reference proteome</keyword>
<feature type="coiled-coil region" evidence="1">
    <location>
        <begin position="254"/>
        <end position="301"/>
    </location>
</feature>
<evidence type="ECO:0000313" key="3">
    <source>
        <dbReference type="Proteomes" id="UP000599578"/>
    </source>
</evidence>
<dbReference type="Pfam" id="PF03993">
    <property type="entry name" value="DUF349"/>
    <property type="match status" value="3"/>
</dbReference>
<evidence type="ECO:0008006" key="4">
    <source>
        <dbReference type="Google" id="ProtNLM"/>
    </source>
</evidence>
<reference evidence="2 3" key="1">
    <citation type="journal article" date="2014" name="Int. J. Syst. Evol. Microbiol.">
        <title>Complete genome sequence of Corynebacterium casei LMG S-19264T (=DSM 44701T), isolated from a smear-ripened cheese.</title>
        <authorList>
            <consortium name="US DOE Joint Genome Institute (JGI-PGF)"/>
            <person name="Walter F."/>
            <person name="Albersmeier A."/>
            <person name="Kalinowski J."/>
            <person name="Ruckert C."/>
        </authorList>
    </citation>
    <scope>NUCLEOTIDE SEQUENCE [LARGE SCALE GENOMIC DNA]</scope>
    <source>
        <strain evidence="2 3">CGMCC 1.7286</strain>
    </source>
</reference>
<comment type="caution">
    <text evidence="2">The sequence shown here is derived from an EMBL/GenBank/DDBJ whole genome shotgun (WGS) entry which is preliminary data.</text>
</comment>
<organism evidence="2 3">
    <name type="scientific">Marinobacterium nitratireducens</name>
    <dbReference type="NCBI Taxonomy" id="518897"/>
    <lineage>
        <taxon>Bacteria</taxon>
        <taxon>Pseudomonadati</taxon>
        <taxon>Pseudomonadota</taxon>
        <taxon>Gammaproteobacteria</taxon>
        <taxon>Oceanospirillales</taxon>
        <taxon>Oceanospirillaceae</taxon>
        <taxon>Marinobacterium</taxon>
    </lineage>
</organism>